<dbReference type="Proteomes" id="UP001374584">
    <property type="component" value="Unassembled WGS sequence"/>
</dbReference>
<protein>
    <submittedName>
        <fullName evidence="2">Uncharacterized protein</fullName>
    </submittedName>
</protein>
<sequence length="174" mass="19364">MHLVVNPFTSVPNPFAGHSIILTVLLHICLAVLNFPSPALLTLFFAALSISSMSSHIFPISDAGLLFLVSFLITGKWLLLGQHLMCGDEDRVLEFGNRLSAFSPSSPISHNLTDNIFICVLLGVFRSLALESQLGLLKKFVKLVYVVKIYRHCQTWAKSKEGINFIRLRFLHGL</sequence>
<dbReference type="AlphaFoldDB" id="A0AAN9M0Y5"/>
<name>A0AAN9M0Y5_PHACN</name>
<gene>
    <name evidence="2" type="ORF">VNO80_20655</name>
</gene>
<comment type="caution">
    <text evidence="2">The sequence shown here is derived from an EMBL/GenBank/DDBJ whole genome shotgun (WGS) entry which is preliminary data.</text>
</comment>
<organism evidence="2 3">
    <name type="scientific">Phaseolus coccineus</name>
    <name type="common">Scarlet runner bean</name>
    <name type="synonym">Phaseolus multiflorus</name>
    <dbReference type="NCBI Taxonomy" id="3886"/>
    <lineage>
        <taxon>Eukaryota</taxon>
        <taxon>Viridiplantae</taxon>
        <taxon>Streptophyta</taxon>
        <taxon>Embryophyta</taxon>
        <taxon>Tracheophyta</taxon>
        <taxon>Spermatophyta</taxon>
        <taxon>Magnoliopsida</taxon>
        <taxon>eudicotyledons</taxon>
        <taxon>Gunneridae</taxon>
        <taxon>Pentapetalae</taxon>
        <taxon>rosids</taxon>
        <taxon>fabids</taxon>
        <taxon>Fabales</taxon>
        <taxon>Fabaceae</taxon>
        <taxon>Papilionoideae</taxon>
        <taxon>50 kb inversion clade</taxon>
        <taxon>NPAAA clade</taxon>
        <taxon>indigoferoid/millettioid clade</taxon>
        <taxon>Phaseoleae</taxon>
        <taxon>Phaseolus</taxon>
    </lineage>
</organism>
<keyword evidence="3" id="KW-1185">Reference proteome</keyword>
<keyword evidence="1" id="KW-0812">Transmembrane</keyword>
<evidence type="ECO:0000313" key="3">
    <source>
        <dbReference type="Proteomes" id="UP001374584"/>
    </source>
</evidence>
<reference evidence="2 3" key="1">
    <citation type="submission" date="2024-01" db="EMBL/GenBank/DDBJ databases">
        <title>The genomes of 5 underutilized Papilionoideae crops provide insights into root nodulation and disease resistanc.</title>
        <authorList>
            <person name="Jiang F."/>
        </authorList>
    </citation>
    <scope>NUCLEOTIDE SEQUENCE [LARGE SCALE GENOMIC DNA]</scope>
    <source>
        <strain evidence="2">JINMINGXINNONG_FW02</strain>
        <tissue evidence="2">Leaves</tissue>
    </source>
</reference>
<feature type="transmembrane region" description="Helical" evidence="1">
    <location>
        <begin position="20"/>
        <end position="48"/>
    </location>
</feature>
<feature type="transmembrane region" description="Helical" evidence="1">
    <location>
        <begin position="60"/>
        <end position="79"/>
    </location>
</feature>
<keyword evidence="1" id="KW-1133">Transmembrane helix</keyword>
<keyword evidence="1" id="KW-0472">Membrane</keyword>
<evidence type="ECO:0000256" key="1">
    <source>
        <dbReference type="SAM" id="Phobius"/>
    </source>
</evidence>
<dbReference type="EMBL" id="JAYMYR010000008">
    <property type="protein sequence ID" value="KAK7346140.1"/>
    <property type="molecule type" value="Genomic_DNA"/>
</dbReference>
<accession>A0AAN9M0Y5</accession>
<proteinExistence type="predicted"/>
<evidence type="ECO:0000313" key="2">
    <source>
        <dbReference type="EMBL" id="KAK7346140.1"/>
    </source>
</evidence>